<protein>
    <recommendedName>
        <fullName evidence="2">ornithine carbamoyltransferase</fullName>
        <ecNumber evidence="2">2.1.3.3</ecNumber>
    </recommendedName>
</protein>
<dbReference type="RefSeq" id="WP_114983892.1">
    <property type="nucleotide sequence ID" value="NZ_CP027806.1"/>
</dbReference>
<dbReference type="SUPFAM" id="SSF53671">
    <property type="entry name" value="Aspartate/ornithine carbamoyltransferase"/>
    <property type="match status" value="1"/>
</dbReference>
<dbReference type="OrthoDB" id="9802587at2"/>
<keyword evidence="3 5" id="KW-0808">Transferase</keyword>
<sequence>MQNLLTISAYTPDFYQHVLDLSAYLDKQRKLKPLDGASILFCFEKPSLRTKLATEVAVNQLGGSVIHITPEEFLGGKILHAPQDAEVPGLPEEREALQDTVKNVSQWCDGIFARVYKHETLQKLAQWSDIPVISGLCNDHHPMQAIADLYTIHESFRSDKPLTITFVGDANNVAFSLIEIGLLFGHKMQFAGPMPCYWNRDQLAHFAALGSRYGGSFTHGSDPLPLVRQSDVVYTDSFVSMGQEHQYAEKLRHFAGYQVNEALFSKAPSHARFMHCLPAHRGLEVTDAVMDHSNSLVYQQAKNRMVTAKGVFAVLCNAEYRTEAPVQAAAALPTL</sequence>
<accession>A0A345UJG5</accession>
<dbReference type="EC" id="2.1.3.3" evidence="2"/>
<dbReference type="PRINTS" id="PR00100">
    <property type="entry name" value="AOTCASE"/>
</dbReference>
<evidence type="ECO:0000256" key="2">
    <source>
        <dbReference type="ARBA" id="ARBA00013007"/>
    </source>
</evidence>
<dbReference type="EMBL" id="CP027806">
    <property type="protein sequence ID" value="AXJ00617.1"/>
    <property type="molecule type" value="Genomic_DNA"/>
</dbReference>
<keyword evidence="9" id="KW-1185">Reference proteome</keyword>
<dbReference type="InterPro" id="IPR036901">
    <property type="entry name" value="Asp/Orn_carbamoylTrfase_sf"/>
</dbReference>
<dbReference type="InterPro" id="IPR002292">
    <property type="entry name" value="Orn/put_carbamltrans"/>
</dbReference>
<evidence type="ECO:0000256" key="4">
    <source>
        <dbReference type="ARBA" id="ARBA00048772"/>
    </source>
</evidence>
<dbReference type="InterPro" id="IPR006132">
    <property type="entry name" value="Asp/Orn_carbamoyltranf_P-bd"/>
</dbReference>
<evidence type="ECO:0000256" key="1">
    <source>
        <dbReference type="ARBA" id="ARBA00007805"/>
    </source>
</evidence>
<comment type="catalytic activity">
    <reaction evidence="4">
        <text>carbamoyl phosphate + L-ornithine = L-citrulline + phosphate + H(+)</text>
        <dbReference type="Rhea" id="RHEA:19513"/>
        <dbReference type="ChEBI" id="CHEBI:15378"/>
        <dbReference type="ChEBI" id="CHEBI:43474"/>
        <dbReference type="ChEBI" id="CHEBI:46911"/>
        <dbReference type="ChEBI" id="CHEBI:57743"/>
        <dbReference type="ChEBI" id="CHEBI:58228"/>
        <dbReference type="EC" id="2.1.3.3"/>
    </reaction>
</comment>
<name>A0A345UJG5_9BACT</name>
<feature type="domain" description="Aspartate/ornithine carbamoyltransferase carbamoyl-P binding" evidence="7">
    <location>
        <begin position="3"/>
        <end position="154"/>
    </location>
</feature>
<evidence type="ECO:0000256" key="5">
    <source>
        <dbReference type="RuleBase" id="RU003634"/>
    </source>
</evidence>
<dbReference type="Pfam" id="PF00185">
    <property type="entry name" value="OTCace"/>
    <property type="match status" value="1"/>
</dbReference>
<evidence type="ECO:0000313" key="9">
    <source>
        <dbReference type="Proteomes" id="UP000254808"/>
    </source>
</evidence>
<dbReference type="AlphaFoldDB" id="A0A345UJG5"/>
<dbReference type="FunFam" id="3.40.50.1370:FF:000008">
    <property type="entry name" value="Ornithine carbamoyltransferase"/>
    <property type="match status" value="1"/>
</dbReference>
<evidence type="ECO:0000256" key="3">
    <source>
        <dbReference type="ARBA" id="ARBA00022679"/>
    </source>
</evidence>
<dbReference type="PANTHER" id="PTHR45753">
    <property type="entry name" value="ORNITHINE CARBAMOYLTRANSFERASE, MITOCHONDRIAL"/>
    <property type="match status" value="1"/>
</dbReference>
<gene>
    <name evidence="8" type="ORF">CYPRO_1361</name>
</gene>
<evidence type="ECO:0000313" key="8">
    <source>
        <dbReference type="EMBL" id="AXJ00617.1"/>
    </source>
</evidence>
<dbReference type="GO" id="GO:0016597">
    <property type="term" value="F:amino acid binding"/>
    <property type="evidence" value="ECO:0007669"/>
    <property type="project" value="InterPro"/>
</dbReference>
<evidence type="ECO:0000259" key="6">
    <source>
        <dbReference type="Pfam" id="PF00185"/>
    </source>
</evidence>
<dbReference type="PANTHER" id="PTHR45753:SF3">
    <property type="entry name" value="ORNITHINE TRANSCARBAMYLASE, MITOCHONDRIAL"/>
    <property type="match status" value="1"/>
</dbReference>
<comment type="similarity">
    <text evidence="1">Belongs to the aspartate/ornithine carbamoyltransferase superfamily. OTCase family.</text>
</comment>
<dbReference type="GO" id="GO:0004585">
    <property type="term" value="F:ornithine carbamoyltransferase activity"/>
    <property type="evidence" value="ECO:0007669"/>
    <property type="project" value="UniProtKB-EC"/>
</dbReference>
<reference evidence="8 9" key="1">
    <citation type="submission" date="2018-03" db="EMBL/GenBank/DDBJ databases">
        <title>Phenotypic and genomic properties of Cyclonatronum proteinivorum gen. nov., sp. nov., a haloalkaliphilic bacteroidete from soda lakes possessing Na+-translocating rhodopsin.</title>
        <authorList>
            <person name="Toshchakov S.V."/>
            <person name="Korzhenkov A."/>
            <person name="Samarov N.I."/>
            <person name="Kublanov I.V."/>
            <person name="Muntyan M.S."/>
            <person name="Sorokin D.Y."/>
        </authorList>
    </citation>
    <scope>NUCLEOTIDE SEQUENCE [LARGE SCALE GENOMIC DNA]</scope>
    <source>
        <strain evidence="8 9">Omega</strain>
    </source>
</reference>
<dbReference type="PRINTS" id="PR00102">
    <property type="entry name" value="OTCASE"/>
</dbReference>
<dbReference type="InterPro" id="IPR006130">
    <property type="entry name" value="Asp/Orn_carbamoylTrfase"/>
</dbReference>
<dbReference type="InterPro" id="IPR006131">
    <property type="entry name" value="Asp_carbamoyltransf_Asp/Orn-bd"/>
</dbReference>
<feature type="domain" description="Aspartate/ornithine carbamoyltransferase Asp/Orn-binding" evidence="6">
    <location>
        <begin position="162"/>
        <end position="314"/>
    </location>
</feature>
<dbReference type="KEGG" id="cprv:CYPRO_1361"/>
<organism evidence="8 9">
    <name type="scientific">Cyclonatronum proteinivorum</name>
    <dbReference type="NCBI Taxonomy" id="1457365"/>
    <lineage>
        <taxon>Bacteria</taxon>
        <taxon>Pseudomonadati</taxon>
        <taxon>Balneolota</taxon>
        <taxon>Balneolia</taxon>
        <taxon>Balneolales</taxon>
        <taxon>Cyclonatronaceae</taxon>
        <taxon>Cyclonatronum</taxon>
    </lineage>
</organism>
<dbReference type="Pfam" id="PF02729">
    <property type="entry name" value="OTCace_N"/>
    <property type="match status" value="1"/>
</dbReference>
<dbReference type="Proteomes" id="UP000254808">
    <property type="component" value="Chromosome"/>
</dbReference>
<proteinExistence type="inferred from homology"/>
<dbReference type="GO" id="GO:0042450">
    <property type="term" value="P:L-arginine biosynthetic process via ornithine"/>
    <property type="evidence" value="ECO:0007669"/>
    <property type="project" value="TreeGrafter"/>
</dbReference>
<evidence type="ECO:0000259" key="7">
    <source>
        <dbReference type="Pfam" id="PF02729"/>
    </source>
</evidence>
<dbReference type="GO" id="GO:0019240">
    <property type="term" value="P:citrulline biosynthetic process"/>
    <property type="evidence" value="ECO:0007669"/>
    <property type="project" value="TreeGrafter"/>
</dbReference>
<dbReference type="Gene3D" id="3.40.50.1370">
    <property type="entry name" value="Aspartate/ornithine carbamoyltransferase"/>
    <property type="match status" value="2"/>
</dbReference>